<name>F2U145_SALR5</name>
<dbReference type="AlphaFoldDB" id="F2U145"/>
<proteinExistence type="predicted"/>
<dbReference type="Proteomes" id="UP000007799">
    <property type="component" value="Unassembled WGS sequence"/>
</dbReference>
<dbReference type="GO" id="GO:0005815">
    <property type="term" value="C:microtubule organizing center"/>
    <property type="evidence" value="ECO:0007669"/>
    <property type="project" value="TreeGrafter"/>
</dbReference>
<sequence>MSESEDNGSTSTAVAVGGAGEHGEHGELDAVARIAAFDVDALFASHSGTAVSGSQTSLPALFSPERSLSASLASTLSAASSSSSLNIATPGRSSGHPATASAGARVQREGYPRSHRRRNQPRQQQGRREEELVAQWQERWQSNNDQHSTTRQRADVDGLRRNYEAQVHELEDLLQSTRLDLIQLRQSAHAREDQLNHRIHNLSDELESYAAENRRLQSKISEERKQWQHAVDEATQRFDNDRQQIEQERERLRVQVAELSTALETSRQEAASANAAITRLKKQDARLGRISQLEEDLQTYHVEMTAMKSALDRLTDEYTTIDREHAALQKRHQQATHDNKLLTQDKTYLEKQLAREQNTVSILNSQLSDLQVKLRSSEAKTREAKLQLDTQLAEQRRQLEENVATQLAEMKRKNDEEMDNIKRSNESVQLRELDMMRRDREQAMHAHAVAQAKLQALERKHVEEVDNLKNQIRDLESQLTNTHAEGKLKSFEHDRTTLLLEEKQQQVQSLEMKVDRLQQECKVVREEYQRLEVDSQQRIATLRAQLDDATTKINAFTKLEDELDQVVMAAAESSDPHKVFLSFGYGRNTQRRVQKTVDLARQVLEARRAQAEAQEREKQLRSDLAETQQQLRDAQALVNNASQPLSYFLHMLEEKDERLREERARVEALEQERVQLEQTQQQLIRERDALNRHAVIGKRHAQHLRNLRANFKDMLSQLQDQGETSLATTLTQMLRAQASSAGGSSGHRTSRSGPAPVLVHNRAAARST</sequence>
<feature type="region of interest" description="Disordered" evidence="2">
    <location>
        <begin position="736"/>
        <end position="768"/>
    </location>
</feature>
<gene>
    <name evidence="3" type="ORF">PTSG_01208</name>
</gene>
<keyword evidence="4" id="KW-1185">Reference proteome</keyword>
<organism evidence="4">
    <name type="scientific">Salpingoeca rosetta (strain ATCC 50818 / BSB-021)</name>
    <dbReference type="NCBI Taxonomy" id="946362"/>
    <lineage>
        <taxon>Eukaryota</taxon>
        <taxon>Choanoflagellata</taxon>
        <taxon>Craspedida</taxon>
        <taxon>Salpingoecidae</taxon>
        <taxon>Salpingoeca</taxon>
    </lineage>
</organism>
<feature type="region of interest" description="Disordered" evidence="2">
    <location>
        <begin position="1"/>
        <end position="24"/>
    </location>
</feature>
<reference evidence="3" key="1">
    <citation type="submission" date="2009-08" db="EMBL/GenBank/DDBJ databases">
        <title>Annotation of Salpingoeca rosetta.</title>
        <authorList>
            <consortium name="The Broad Institute Genome Sequencing Platform"/>
            <person name="Russ C."/>
            <person name="Cuomo C."/>
            <person name="Burger G."/>
            <person name="Gray M.W."/>
            <person name="Holland P.W.H."/>
            <person name="King N."/>
            <person name="Lang F.B.F."/>
            <person name="Roger A.J."/>
            <person name="Ruiz-Trillo I."/>
            <person name="Young S.K."/>
            <person name="Zeng Q."/>
            <person name="Gargeya S."/>
            <person name="Alvarado L."/>
            <person name="Berlin A."/>
            <person name="Chapman S.B."/>
            <person name="Chen Z."/>
            <person name="Freedman E."/>
            <person name="Gellesch M."/>
            <person name="Goldberg J."/>
            <person name="Griggs A."/>
            <person name="Gujja S."/>
            <person name="Heilman E."/>
            <person name="Heiman D."/>
            <person name="Howarth C."/>
            <person name="Mehta T."/>
            <person name="Neiman D."/>
            <person name="Pearson M."/>
            <person name="Roberts A."/>
            <person name="Saif S."/>
            <person name="Shea T."/>
            <person name="Shenoy N."/>
            <person name="Sisk P."/>
            <person name="Stolte C."/>
            <person name="Sykes S."/>
            <person name="White J."/>
            <person name="Yandava C."/>
            <person name="Haas B."/>
            <person name="Nusbaum C."/>
            <person name="Birren B."/>
        </authorList>
    </citation>
    <scope>NUCLEOTIDE SEQUENCE [LARGE SCALE GENOMIC DNA]</scope>
    <source>
        <strain evidence="3">ATCC 50818</strain>
    </source>
</reference>
<dbReference type="RefSeq" id="XP_004997181.1">
    <property type="nucleotide sequence ID" value="XM_004997124.1"/>
</dbReference>
<dbReference type="PANTHER" id="PTHR18950">
    <property type="entry name" value="PROGESTERONE-INDUCED BLOCKING FACTOR 1"/>
    <property type="match status" value="1"/>
</dbReference>
<dbReference type="InterPro" id="IPR026205">
    <property type="entry name" value="PIBF1"/>
</dbReference>
<dbReference type="OMA" id="HLENELW"/>
<evidence type="ECO:0000313" key="3">
    <source>
        <dbReference type="EMBL" id="EGD80620.1"/>
    </source>
</evidence>
<feature type="coiled-coil region" evidence="1">
    <location>
        <begin position="597"/>
        <end position="721"/>
    </location>
</feature>
<dbReference type="GeneID" id="16077775"/>
<feature type="coiled-coil region" evidence="1">
    <location>
        <begin position="156"/>
        <end position="283"/>
    </location>
</feature>
<dbReference type="InParanoid" id="F2U145"/>
<dbReference type="OrthoDB" id="299638at2759"/>
<evidence type="ECO:0000313" key="4">
    <source>
        <dbReference type="Proteomes" id="UP000007799"/>
    </source>
</evidence>
<dbReference type="EMBL" id="GL832958">
    <property type="protein sequence ID" value="EGD80620.1"/>
    <property type="molecule type" value="Genomic_DNA"/>
</dbReference>
<keyword evidence="1" id="KW-0175">Coiled coil</keyword>
<dbReference type="GO" id="GO:0060271">
    <property type="term" value="P:cilium assembly"/>
    <property type="evidence" value="ECO:0007669"/>
    <property type="project" value="TreeGrafter"/>
</dbReference>
<dbReference type="PANTHER" id="PTHR18950:SF0">
    <property type="entry name" value="PROGESTERONE IMMUNOMODULATORY BINDING FACTOR 1"/>
    <property type="match status" value="1"/>
</dbReference>
<evidence type="ECO:0000256" key="2">
    <source>
        <dbReference type="SAM" id="MobiDB-lite"/>
    </source>
</evidence>
<feature type="region of interest" description="Disordered" evidence="2">
    <location>
        <begin position="83"/>
        <end position="132"/>
    </location>
</feature>
<dbReference type="STRING" id="946362.F2U145"/>
<feature type="coiled-coil region" evidence="1">
    <location>
        <begin position="311"/>
        <end position="559"/>
    </location>
</feature>
<accession>F2U145</accession>
<evidence type="ECO:0000256" key="1">
    <source>
        <dbReference type="SAM" id="Coils"/>
    </source>
</evidence>
<protein>
    <submittedName>
        <fullName evidence="3">Uncharacterized protein</fullName>
    </submittedName>
</protein>
<dbReference type="FunCoup" id="F2U145">
    <property type="interactions" value="609"/>
</dbReference>